<dbReference type="EMBL" id="FR824441">
    <property type="protein sequence ID" value="CCA26649.1"/>
    <property type="molecule type" value="Genomic_DNA"/>
</dbReference>
<keyword evidence="9 13" id="KW-0413">Isomerase</keyword>
<evidence type="ECO:0000256" key="2">
    <source>
        <dbReference type="ARBA" id="ARBA00004319"/>
    </source>
</evidence>
<dbReference type="InterPro" id="IPR036249">
    <property type="entry name" value="Thioredoxin-like_sf"/>
</dbReference>
<dbReference type="PANTHER" id="PTHR18929">
    <property type="entry name" value="PROTEIN DISULFIDE ISOMERASE"/>
    <property type="match status" value="1"/>
</dbReference>
<organism evidence="15">
    <name type="scientific">Albugo laibachii Nc14</name>
    <dbReference type="NCBI Taxonomy" id="890382"/>
    <lineage>
        <taxon>Eukaryota</taxon>
        <taxon>Sar</taxon>
        <taxon>Stramenopiles</taxon>
        <taxon>Oomycota</taxon>
        <taxon>Peronosporomycetes</taxon>
        <taxon>Albuginales</taxon>
        <taxon>Albuginaceae</taxon>
        <taxon>Albugo</taxon>
    </lineage>
</organism>
<protein>
    <recommendedName>
        <fullName evidence="4 13">Protein disulfide-isomerase</fullName>
        <ecNumber evidence="4 13">5.3.4.1</ecNumber>
    </recommendedName>
</protein>
<name>F0WYU0_9STRA</name>
<keyword evidence="6" id="KW-0677">Repeat</keyword>
<evidence type="ECO:0000256" key="1">
    <source>
        <dbReference type="ARBA" id="ARBA00001182"/>
    </source>
</evidence>
<evidence type="ECO:0000313" key="15">
    <source>
        <dbReference type="EMBL" id="CCA26649.1"/>
    </source>
</evidence>
<dbReference type="GO" id="GO:0006457">
    <property type="term" value="P:protein folding"/>
    <property type="evidence" value="ECO:0007669"/>
    <property type="project" value="TreeGrafter"/>
</dbReference>
<evidence type="ECO:0000256" key="6">
    <source>
        <dbReference type="ARBA" id="ARBA00022737"/>
    </source>
</evidence>
<dbReference type="CDD" id="cd02961">
    <property type="entry name" value="PDI_a_family"/>
    <property type="match status" value="1"/>
</dbReference>
<dbReference type="GO" id="GO:0003756">
    <property type="term" value="F:protein disulfide isomerase activity"/>
    <property type="evidence" value="ECO:0007669"/>
    <property type="project" value="UniProtKB-EC"/>
</dbReference>
<feature type="signal peptide" evidence="13">
    <location>
        <begin position="1"/>
        <end position="22"/>
    </location>
</feature>
<dbReference type="Gene3D" id="3.40.30.10">
    <property type="entry name" value="Glutaredoxin"/>
    <property type="match status" value="4"/>
</dbReference>
<dbReference type="InterPro" id="IPR017937">
    <property type="entry name" value="Thioredoxin_CS"/>
</dbReference>
<feature type="disulfide bond" description="Redox-active" evidence="11">
    <location>
        <begin position="413"/>
        <end position="416"/>
    </location>
</feature>
<feature type="disulfide bond" description="Redox-active" evidence="11">
    <location>
        <begin position="65"/>
        <end position="68"/>
    </location>
</feature>
<comment type="similarity">
    <text evidence="3 12">Belongs to the protein disulfide isomerase family.</text>
</comment>
<dbReference type="CDD" id="cd02995">
    <property type="entry name" value="PDI_a_PDI_a'_C"/>
    <property type="match status" value="1"/>
</dbReference>
<comment type="subcellular location">
    <subcellularLocation>
        <location evidence="2">Endoplasmic reticulum lumen</location>
    </subcellularLocation>
</comment>
<dbReference type="NCBIfam" id="TIGR01130">
    <property type="entry name" value="ER_PDI_fam"/>
    <property type="match status" value="1"/>
</dbReference>
<dbReference type="CDD" id="cd02981">
    <property type="entry name" value="PDI_b_family"/>
    <property type="match status" value="1"/>
</dbReference>
<dbReference type="HOGENOM" id="CLU_025879_1_0_1"/>
<keyword evidence="5 13" id="KW-0732">Signal</keyword>
<dbReference type="EC" id="5.3.4.1" evidence="4 13"/>
<evidence type="ECO:0000256" key="7">
    <source>
        <dbReference type="ARBA" id="ARBA00022824"/>
    </source>
</evidence>
<dbReference type="SUPFAM" id="SSF52833">
    <property type="entry name" value="Thioredoxin-like"/>
    <property type="match status" value="4"/>
</dbReference>
<evidence type="ECO:0000256" key="5">
    <source>
        <dbReference type="ARBA" id="ARBA00022729"/>
    </source>
</evidence>
<dbReference type="InterPro" id="IPR005792">
    <property type="entry name" value="Prot_disulphide_isomerase"/>
</dbReference>
<feature type="domain" description="Thioredoxin" evidence="14">
    <location>
        <begin position="363"/>
        <end position="493"/>
    </location>
</feature>
<evidence type="ECO:0000256" key="12">
    <source>
        <dbReference type="RuleBase" id="RU004208"/>
    </source>
</evidence>
<dbReference type="PANTHER" id="PTHR18929:SF240">
    <property type="entry name" value="PROTEIN DISULFIDE-ISOMERASE"/>
    <property type="match status" value="1"/>
</dbReference>
<keyword evidence="7" id="KW-0256">Endoplasmic reticulum</keyword>
<dbReference type="GO" id="GO:0034976">
    <property type="term" value="P:response to endoplasmic reticulum stress"/>
    <property type="evidence" value="ECO:0007669"/>
    <property type="project" value="TreeGrafter"/>
</dbReference>
<reference evidence="15" key="2">
    <citation type="submission" date="2011-02" db="EMBL/GenBank/DDBJ databases">
        <authorList>
            <person name="MacLean D."/>
        </authorList>
    </citation>
    <scope>NUCLEOTIDE SEQUENCE</scope>
</reference>
<sequence>MFLSKTLKLLAVLTAVSTPSVALDSSLILEEIDYDDNVMILTDENFDQVIEEVDAILVKFYSPSCGHCVRMAPAYAEAAKTLVEEDTEDQVYLAKVDATVHKKLAERFKVQGFPTLKFFKKDQEPVEFDGGRQTDEILKWIKKRMGPAVHFISTKDELTDLQDANDVVVYAVIDEENGEQRDVLEKLAIASDDVVFVASIASDISEHATKPKSIVILRKFDEPFIIFDGEFTDEAIKAFVAKYKLPLIVTFSQESAGSIFGGGITQHLMMFADPEQSYHEDIKRALEESASKFRGQVLHVVVPVSEDRILEYFGLKKDDLPSAVLIEMSSGLKKFKFDYNGEKLIEKVTSSFASDLINLVELFLEGEAKPWLKSAEPTDDTEMNVKVIVAKQFMERVIESDKDVLLEFYAPWCGHCNQLAPVYRKLADMFADVDSIMIAKIDATENEIDFEKAQVSGFPTIFFFPANDKMNPVLYEGGRDVESMAEYLKEHAKKFELEGESFGADHDEL</sequence>
<dbReference type="NCBIfam" id="TIGR01126">
    <property type="entry name" value="pdi_dom"/>
    <property type="match status" value="2"/>
</dbReference>
<evidence type="ECO:0000256" key="3">
    <source>
        <dbReference type="ARBA" id="ARBA00006347"/>
    </source>
</evidence>
<keyword evidence="8 11" id="KW-1015">Disulfide bond</keyword>
<reference evidence="15" key="1">
    <citation type="journal article" date="2011" name="PLoS Biol.">
        <title>Gene gain and loss during evolution of obligate parasitism in the white rust pathogen of Arabidopsis thaliana.</title>
        <authorList>
            <person name="Kemen E."/>
            <person name="Gardiner A."/>
            <person name="Schultz-Larsen T."/>
            <person name="Kemen A.C."/>
            <person name="Balmuth A.L."/>
            <person name="Robert-Seilaniantz A."/>
            <person name="Bailey K."/>
            <person name="Holub E."/>
            <person name="Studholme D.J."/>
            <person name="Maclean D."/>
            <person name="Jones J.D."/>
        </authorList>
    </citation>
    <scope>NUCLEOTIDE SEQUENCE</scope>
</reference>
<evidence type="ECO:0000256" key="8">
    <source>
        <dbReference type="ARBA" id="ARBA00023157"/>
    </source>
</evidence>
<keyword evidence="10 11" id="KW-0676">Redox-active center</keyword>
<evidence type="ECO:0000256" key="4">
    <source>
        <dbReference type="ARBA" id="ARBA00012723"/>
    </source>
</evidence>
<evidence type="ECO:0000256" key="11">
    <source>
        <dbReference type="PIRSR" id="PIRSR605792-51"/>
    </source>
</evidence>
<dbReference type="PROSITE" id="PS51352">
    <property type="entry name" value="THIOREDOXIN_2"/>
    <property type="match status" value="2"/>
</dbReference>
<dbReference type="InterPro" id="IPR013766">
    <property type="entry name" value="Thioredoxin_domain"/>
</dbReference>
<gene>
    <name evidence="15" type="primary">AlNc14C398G11350</name>
    <name evidence="15" type="ORF">ALNC14_127930</name>
</gene>
<feature type="domain" description="Thioredoxin" evidence="14">
    <location>
        <begin position="7"/>
        <end position="146"/>
    </location>
</feature>
<dbReference type="Pfam" id="PF00085">
    <property type="entry name" value="Thioredoxin"/>
    <property type="match status" value="2"/>
</dbReference>
<dbReference type="PROSITE" id="PS00194">
    <property type="entry name" value="THIOREDOXIN_1"/>
    <property type="match status" value="1"/>
</dbReference>
<dbReference type="AlphaFoldDB" id="F0WYU0"/>
<dbReference type="FunFam" id="3.40.30.10:FF:000107">
    <property type="entry name" value="Protein disulfide-isomerase 5-2"/>
    <property type="match status" value="1"/>
</dbReference>
<comment type="catalytic activity">
    <reaction evidence="1 13">
        <text>Catalyzes the rearrangement of -S-S- bonds in proteins.</text>
        <dbReference type="EC" id="5.3.4.1"/>
    </reaction>
</comment>
<evidence type="ECO:0000256" key="13">
    <source>
        <dbReference type="RuleBase" id="RU361130"/>
    </source>
</evidence>
<evidence type="ECO:0000259" key="14">
    <source>
        <dbReference type="PROSITE" id="PS51352"/>
    </source>
</evidence>
<dbReference type="GO" id="GO:0005788">
    <property type="term" value="C:endoplasmic reticulum lumen"/>
    <property type="evidence" value="ECO:0007669"/>
    <property type="project" value="UniProtKB-SubCell"/>
</dbReference>
<evidence type="ECO:0000256" key="9">
    <source>
        <dbReference type="ARBA" id="ARBA00023235"/>
    </source>
</evidence>
<accession>F0WYU0</accession>
<dbReference type="CDD" id="cd02982">
    <property type="entry name" value="PDI_b'_family"/>
    <property type="match status" value="1"/>
</dbReference>
<proteinExistence type="inferred from homology"/>
<dbReference type="InterPro" id="IPR005788">
    <property type="entry name" value="PDI_thioredoxin-like_dom"/>
</dbReference>
<dbReference type="Pfam" id="PF13848">
    <property type="entry name" value="Thioredoxin_6"/>
    <property type="match status" value="1"/>
</dbReference>
<feature type="chain" id="PRO_5005128757" description="Protein disulfide-isomerase" evidence="13">
    <location>
        <begin position="23"/>
        <end position="509"/>
    </location>
</feature>
<evidence type="ECO:0000256" key="10">
    <source>
        <dbReference type="ARBA" id="ARBA00023284"/>
    </source>
</evidence>
<dbReference type="PRINTS" id="PR00421">
    <property type="entry name" value="THIOREDOXIN"/>
</dbReference>